<feature type="region of interest" description="Disordered" evidence="1">
    <location>
        <begin position="260"/>
        <end position="361"/>
    </location>
</feature>
<gene>
    <name evidence="2" type="ORF">TrRE_jg4977</name>
</gene>
<comment type="caution">
    <text evidence="2">The sequence shown here is derived from an EMBL/GenBank/DDBJ whole genome shotgun (WGS) entry which is preliminary data.</text>
</comment>
<feature type="region of interest" description="Disordered" evidence="1">
    <location>
        <begin position="102"/>
        <end position="211"/>
    </location>
</feature>
<protein>
    <submittedName>
        <fullName evidence="2">Uncharacterized protein</fullName>
    </submittedName>
</protein>
<feature type="region of interest" description="Disordered" evidence="1">
    <location>
        <begin position="390"/>
        <end position="431"/>
    </location>
</feature>
<feature type="compositionally biased region" description="Low complexity" evidence="1">
    <location>
        <begin position="341"/>
        <end position="355"/>
    </location>
</feature>
<sequence length="840" mass="91441">MSSLPILPSTQASLTNATRRIINLQRAIEALSPRGWENQEEARRIVMELHSIAEGLMVEHSRSSSAGGEGTLRDRSSMTSEEGTILASGLTYGLTAAGGSLTGGSNGINTPFHQQHHQPQEIDGERRDEDRVEDSYAPNEGFSAPNHHLGSSSAPPPSSPSIHASRTPSEVPTICASTQQTLGTMGTGCTFGTASGARSNGERTTHPNADIARQSITSANGSEELLSQCQPKQLLRDDEEYAGGGAEERDSYVQETEFNNTMHSSYPPTPPTPPSPNDENAEPKENTEPQDTETQDVFKQLLMSHEQSQNTNPPPLPPRRASSSSSKQHQQLTPRNNSAGSNSQQTPSQATSSSSKNIPSTCDINRMLKHAINHSKTSGDANNKQMRLEYSETQKSSSQKSSSQKSSSQKSSSQKSSSQKSSSQHSLLSGASSSSIGSLAHVLPSNARIPQAFPLNRFPSVGSSDEVDLPHRKDQASSAFSPAAPAPLVVTPEHNFVTLSYLLPPDHRPPSGLIDDEFVLFSRTICNHALEDSDINVRTSTYVVPTFEVGKKKRKCTERNYQYLLALALGVDIVDEEGIEIDGDDEYWRRVDRGRGQDGLKESADVVAFWKEVKKRTISNPVTFSKVKFDSTTNPLLHGWTFMIHTGTTTGDKQQQGAARGLNAMECENLIRTLGGSVVDKNGPKNGETEWMKKGTGKRVVLFDDMIDDEDVVGAVRELEQEEKVLDADFSFMAAKDPVKKESVYYNLLRTAWLADAIACCKLPPVMCEEYTIGFLHESSLLTQAIGVEVGVTDGEAADDGDVDVDGDVDKKGRESCKRVNESLPSRPVETKKRRRRSAD</sequence>
<accession>A0A9W6ZT78</accession>
<name>A0A9W6ZT78_9STRA</name>
<reference evidence="2" key="1">
    <citation type="submission" date="2022-07" db="EMBL/GenBank/DDBJ databases">
        <title>Genome analysis of Parmales, a sister group of diatoms, reveals the evolutionary specialization of diatoms from phago-mixotrophs to photoautotrophs.</title>
        <authorList>
            <person name="Ban H."/>
            <person name="Sato S."/>
            <person name="Yoshikawa S."/>
            <person name="Kazumasa Y."/>
            <person name="Nakamura Y."/>
            <person name="Ichinomiya M."/>
            <person name="Saitoh K."/>
            <person name="Sato N."/>
            <person name="Blanc-Mathieu R."/>
            <person name="Endo H."/>
            <person name="Kuwata A."/>
            <person name="Ogata H."/>
        </authorList>
    </citation>
    <scope>NUCLEOTIDE SEQUENCE</scope>
</reference>
<feature type="compositionally biased region" description="Polar residues" evidence="1">
    <location>
        <begin position="162"/>
        <end position="184"/>
    </location>
</feature>
<feature type="compositionally biased region" description="Acidic residues" evidence="1">
    <location>
        <begin position="797"/>
        <end position="807"/>
    </location>
</feature>
<dbReference type="Proteomes" id="UP001165082">
    <property type="component" value="Unassembled WGS sequence"/>
</dbReference>
<feature type="region of interest" description="Disordered" evidence="1">
    <location>
        <begin position="797"/>
        <end position="840"/>
    </location>
</feature>
<feature type="region of interest" description="Disordered" evidence="1">
    <location>
        <begin position="59"/>
        <end position="81"/>
    </location>
</feature>
<feature type="compositionally biased region" description="Polar residues" evidence="1">
    <location>
        <begin position="327"/>
        <end position="340"/>
    </location>
</feature>
<feature type="compositionally biased region" description="Basic and acidic residues" evidence="1">
    <location>
        <begin position="118"/>
        <end position="134"/>
    </location>
</feature>
<organism evidence="2 3">
    <name type="scientific">Triparma retinervis</name>
    <dbReference type="NCBI Taxonomy" id="2557542"/>
    <lineage>
        <taxon>Eukaryota</taxon>
        <taxon>Sar</taxon>
        <taxon>Stramenopiles</taxon>
        <taxon>Ochrophyta</taxon>
        <taxon>Bolidophyceae</taxon>
        <taxon>Parmales</taxon>
        <taxon>Triparmaceae</taxon>
        <taxon>Triparma</taxon>
    </lineage>
</organism>
<proteinExistence type="predicted"/>
<evidence type="ECO:0000313" key="3">
    <source>
        <dbReference type="Proteomes" id="UP001165082"/>
    </source>
</evidence>
<dbReference type="EMBL" id="BRXZ01003692">
    <property type="protein sequence ID" value="GMH60027.1"/>
    <property type="molecule type" value="Genomic_DNA"/>
</dbReference>
<evidence type="ECO:0000256" key="1">
    <source>
        <dbReference type="SAM" id="MobiDB-lite"/>
    </source>
</evidence>
<dbReference type="OrthoDB" id="10461796at2759"/>
<dbReference type="AlphaFoldDB" id="A0A9W6ZT78"/>
<feature type="compositionally biased region" description="Low complexity" evidence="1">
    <location>
        <begin position="394"/>
        <end position="431"/>
    </location>
</feature>
<keyword evidence="3" id="KW-1185">Reference proteome</keyword>
<feature type="compositionally biased region" description="Pro residues" evidence="1">
    <location>
        <begin position="267"/>
        <end position="276"/>
    </location>
</feature>
<feature type="compositionally biased region" description="Basic and acidic residues" evidence="1">
    <location>
        <begin position="808"/>
        <end position="821"/>
    </location>
</feature>
<evidence type="ECO:0000313" key="2">
    <source>
        <dbReference type="EMBL" id="GMH60027.1"/>
    </source>
</evidence>